<dbReference type="PANTHER" id="PTHR24421:SF10">
    <property type="entry name" value="NITRATE_NITRITE SENSOR PROTEIN NARQ"/>
    <property type="match status" value="1"/>
</dbReference>
<evidence type="ECO:0000256" key="6">
    <source>
        <dbReference type="ARBA" id="ARBA00022777"/>
    </source>
</evidence>
<evidence type="ECO:0000256" key="5">
    <source>
        <dbReference type="ARBA" id="ARBA00022741"/>
    </source>
</evidence>
<accession>A0ABP8UA53</accession>
<evidence type="ECO:0000256" key="8">
    <source>
        <dbReference type="ARBA" id="ARBA00023012"/>
    </source>
</evidence>
<dbReference type="EC" id="2.7.13.3" evidence="2"/>
<feature type="transmembrane region" description="Helical" evidence="9">
    <location>
        <begin position="72"/>
        <end position="90"/>
    </location>
</feature>
<sequence length="525" mass="55740">MLLWGFFALTVLLERAAQGGVGAPWPVVTAGLVALGVIVALRRSHPLAALYGAAALPLLQWAYVAVRPGPFSLAYVVALPVMSHLAGRRLPRDRPVLLSFVAVALLELALAVAVGTVEGSATRWVVAWFDLTLALVFLIMCPWLIGRYRRLQQELLRAGWERAGRLEREQGIIADRERLRERARIAQDMHDSLGHELSLIALRAGALEMAPDLAEHHRAAAGELRAGVASATERLREIIGVLREPHGVSEGPAVTLAPARETIADLIEQARTSGIPVELLDGGGDGGPLPDMAGHAVHRVVQECLTNAAKHAPGAEVTVRLVRSRDETVVTVVNGPPPDGSPHAPGSGLGLVGLRERVRLAGGSLRARPRDGGFEVLARLPHTAPARSPGDGAAGSDSAYGLARARGQVRRGLVTALMVPLSIAASLAIALAGYYLYTTENSVLDPARFDRLRVGQARSSIDLPPVEMIDAPVGSGPAPPPGASCRYYRSDDNPLGVGDVYRLCFSGGRLAAKDVITPADRIRRD</sequence>
<comment type="catalytic activity">
    <reaction evidence="1">
        <text>ATP + protein L-histidine = ADP + protein N-phospho-L-histidine.</text>
        <dbReference type="EC" id="2.7.13.3"/>
    </reaction>
</comment>
<reference evidence="12" key="1">
    <citation type="journal article" date="2019" name="Int. J. Syst. Evol. Microbiol.">
        <title>The Global Catalogue of Microorganisms (GCM) 10K type strain sequencing project: providing services to taxonomists for standard genome sequencing and annotation.</title>
        <authorList>
            <consortium name="The Broad Institute Genomics Platform"/>
            <consortium name="The Broad Institute Genome Sequencing Center for Infectious Disease"/>
            <person name="Wu L."/>
            <person name="Ma J."/>
        </authorList>
    </citation>
    <scope>NUCLEOTIDE SEQUENCE [LARGE SCALE GENOMIC DNA]</scope>
    <source>
        <strain evidence="12">JCM 17939</strain>
    </source>
</reference>
<evidence type="ECO:0000256" key="2">
    <source>
        <dbReference type="ARBA" id="ARBA00012438"/>
    </source>
</evidence>
<dbReference type="CDD" id="cd16917">
    <property type="entry name" value="HATPase_UhpB-NarQ-NarX-like"/>
    <property type="match status" value="1"/>
</dbReference>
<dbReference type="Gene3D" id="3.30.565.10">
    <property type="entry name" value="Histidine kinase-like ATPase, C-terminal domain"/>
    <property type="match status" value="1"/>
</dbReference>
<keyword evidence="5" id="KW-0547">Nucleotide-binding</keyword>
<evidence type="ECO:0000256" key="9">
    <source>
        <dbReference type="SAM" id="Phobius"/>
    </source>
</evidence>
<gene>
    <name evidence="11" type="ORF">GCM10023196_034050</name>
</gene>
<dbReference type="SMART" id="SM00387">
    <property type="entry name" value="HATPase_c"/>
    <property type="match status" value="1"/>
</dbReference>
<dbReference type="Pfam" id="PF02518">
    <property type="entry name" value="HATPase_c"/>
    <property type="match status" value="1"/>
</dbReference>
<proteinExistence type="predicted"/>
<evidence type="ECO:0000256" key="4">
    <source>
        <dbReference type="ARBA" id="ARBA00022679"/>
    </source>
</evidence>
<dbReference type="Gene3D" id="1.20.5.1930">
    <property type="match status" value="1"/>
</dbReference>
<name>A0ABP8UA53_9ACTN</name>
<feature type="domain" description="Histidine kinase/HSP90-like ATPase" evidence="10">
    <location>
        <begin position="292"/>
        <end position="384"/>
    </location>
</feature>
<dbReference type="Proteomes" id="UP001501442">
    <property type="component" value="Unassembled WGS sequence"/>
</dbReference>
<comment type="caution">
    <text evidence="11">The sequence shown here is derived from an EMBL/GenBank/DDBJ whole genome shotgun (WGS) entry which is preliminary data.</text>
</comment>
<feature type="transmembrane region" description="Helical" evidence="9">
    <location>
        <begin position="97"/>
        <end position="117"/>
    </location>
</feature>
<keyword evidence="4" id="KW-0808">Transferase</keyword>
<evidence type="ECO:0000313" key="11">
    <source>
        <dbReference type="EMBL" id="GAA4626311.1"/>
    </source>
</evidence>
<organism evidence="11 12">
    <name type="scientific">Actinoallomurus vinaceus</name>
    <dbReference type="NCBI Taxonomy" id="1080074"/>
    <lineage>
        <taxon>Bacteria</taxon>
        <taxon>Bacillati</taxon>
        <taxon>Actinomycetota</taxon>
        <taxon>Actinomycetes</taxon>
        <taxon>Streptosporangiales</taxon>
        <taxon>Thermomonosporaceae</taxon>
        <taxon>Actinoallomurus</taxon>
    </lineage>
</organism>
<feature type="transmembrane region" description="Helical" evidence="9">
    <location>
        <begin position="23"/>
        <end position="41"/>
    </location>
</feature>
<keyword evidence="7" id="KW-0067">ATP-binding</keyword>
<evidence type="ECO:0000259" key="10">
    <source>
        <dbReference type="SMART" id="SM00387"/>
    </source>
</evidence>
<keyword evidence="3" id="KW-0597">Phosphoprotein</keyword>
<keyword evidence="6 11" id="KW-0418">Kinase</keyword>
<keyword evidence="9" id="KW-0812">Transmembrane</keyword>
<dbReference type="PANTHER" id="PTHR24421">
    <property type="entry name" value="NITRATE/NITRITE SENSOR PROTEIN NARX-RELATED"/>
    <property type="match status" value="1"/>
</dbReference>
<dbReference type="SUPFAM" id="SSF55874">
    <property type="entry name" value="ATPase domain of HSP90 chaperone/DNA topoisomerase II/histidine kinase"/>
    <property type="match status" value="1"/>
</dbReference>
<feature type="transmembrane region" description="Helical" evidence="9">
    <location>
        <begin position="413"/>
        <end position="437"/>
    </location>
</feature>
<dbReference type="InterPro" id="IPR036890">
    <property type="entry name" value="HATPase_C_sf"/>
</dbReference>
<protein>
    <recommendedName>
        <fullName evidence="2">histidine kinase</fullName>
        <ecNumber evidence="2">2.7.13.3</ecNumber>
    </recommendedName>
</protein>
<feature type="transmembrane region" description="Helical" evidence="9">
    <location>
        <begin position="123"/>
        <end position="145"/>
    </location>
</feature>
<evidence type="ECO:0000256" key="1">
    <source>
        <dbReference type="ARBA" id="ARBA00000085"/>
    </source>
</evidence>
<keyword evidence="12" id="KW-1185">Reference proteome</keyword>
<evidence type="ECO:0000313" key="12">
    <source>
        <dbReference type="Proteomes" id="UP001501442"/>
    </source>
</evidence>
<dbReference type="EMBL" id="BAABHK010000004">
    <property type="protein sequence ID" value="GAA4626311.1"/>
    <property type="molecule type" value="Genomic_DNA"/>
</dbReference>
<dbReference type="InterPro" id="IPR003594">
    <property type="entry name" value="HATPase_dom"/>
</dbReference>
<dbReference type="InterPro" id="IPR011712">
    <property type="entry name" value="Sig_transdc_His_kin_sub3_dim/P"/>
</dbReference>
<dbReference type="Pfam" id="PF07730">
    <property type="entry name" value="HisKA_3"/>
    <property type="match status" value="1"/>
</dbReference>
<evidence type="ECO:0000256" key="3">
    <source>
        <dbReference type="ARBA" id="ARBA00022553"/>
    </source>
</evidence>
<evidence type="ECO:0000256" key="7">
    <source>
        <dbReference type="ARBA" id="ARBA00022840"/>
    </source>
</evidence>
<keyword evidence="9" id="KW-0472">Membrane</keyword>
<keyword evidence="9" id="KW-1133">Transmembrane helix</keyword>
<keyword evidence="8" id="KW-0902">Two-component regulatory system</keyword>
<dbReference type="InterPro" id="IPR050482">
    <property type="entry name" value="Sensor_HK_TwoCompSys"/>
</dbReference>
<dbReference type="GO" id="GO:0016301">
    <property type="term" value="F:kinase activity"/>
    <property type="evidence" value="ECO:0007669"/>
    <property type="project" value="UniProtKB-KW"/>
</dbReference>